<accession>A0A1T4Z7A4</accession>
<dbReference type="Proteomes" id="UP000191040">
    <property type="component" value="Chromosome I"/>
</dbReference>
<dbReference type="InterPro" id="IPR010982">
    <property type="entry name" value="Lambda_DNA-bd_dom_sf"/>
</dbReference>
<dbReference type="CDD" id="cd00093">
    <property type="entry name" value="HTH_XRE"/>
    <property type="match status" value="1"/>
</dbReference>
<evidence type="ECO:0000313" key="4">
    <source>
        <dbReference type="EMBL" id="SKB09455.1"/>
    </source>
</evidence>
<dbReference type="OrthoDB" id="9801008at2"/>
<feature type="transmembrane region" description="Helical" evidence="2">
    <location>
        <begin position="92"/>
        <end position="114"/>
    </location>
</feature>
<keyword evidence="2" id="KW-0812">Transmembrane</keyword>
<dbReference type="PANTHER" id="PTHR46558:SF4">
    <property type="entry name" value="DNA-BIDING PHAGE PROTEIN"/>
    <property type="match status" value="1"/>
</dbReference>
<dbReference type="STRING" id="1736691.SAMN06295964_2709"/>
<evidence type="ECO:0000313" key="5">
    <source>
        <dbReference type="Proteomes" id="UP000191040"/>
    </source>
</evidence>
<dbReference type="SUPFAM" id="SSF47413">
    <property type="entry name" value="lambda repressor-like DNA-binding domains"/>
    <property type="match status" value="1"/>
</dbReference>
<dbReference type="AlphaFoldDB" id="A0A1T4Z7A4"/>
<reference evidence="5" key="1">
    <citation type="submission" date="2017-02" db="EMBL/GenBank/DDBJ databases">
        <authorList>
            <person name="Varghese N."/>
            <person name="Submissions S."/>
        </authorList>
    </citation>
    <scope>NUCLEOTIDE SEQUENCE [LARGE SCALE GENOMIC DNA]</scope>
    <source>
        <strain evidence="5">9H-4</strain>
    </source>
</reference>
<evidence type="ECO:0000256" key="1">
    <source>
        <dbReference type="ARBA" id="ARBA00023125"/>
    </source>
</evidence>
<evidence type="ECO:0000256" key="2">
    <source>
        <dbReference type="SAM" id="Phobius"/>
    </source>
</evidence>
<feature type="transmembrane region" description="Helical" evidence="2">
    <location>
        <begin position="307"/>
        <end position="330"/>
    </location>
</feature>
<gene>
    <name evidence="4" type="ORF">SAMN06295964_2709</name>
</gene>
<sequence>MTSSKKAFGQFVTAKRKAAGLTQAGLAERLFVTESAVSKWERGVSYPDISMVAPLAEHLGVTEGELIRASDDVVAARVDREARFYRRWRAGILWTTAIGYAIALVACLIANLAVEQTLSWFWIVLASVGVAFSLTTLPLLVAERRVPTVVGAFLVSLLATFTVAWAMNGRGEWLPIAAGAVLLAVVVLLGPLALRHAPLPAPWSRHEVVIALALDTVALLAFLFVVMLATDQLDTWWSQTVPITALALVYAWVVALVSCYLPTSRLIRAAVVIGFSGIYAWFFRTAVGRILDEPSQPVDLARWRDPYINGNVSLLVLIACLAIAAVLVVVSAVQASRERRPAPAVDSHGLSGAP</sequence>
<keyword evidence="2" id="KW-1133">Transmembrane helix</keyword>
<keyword evidence="1" id="KW-0238">DNA-binding</keyword>
<proteinExistence type="predicted"/>
<keyword evidence="5" id="KW-1185">Reference proteome</keyword>
<feature type="domain" description="HTH cro/C1-type" evidence="3">
    <location>
        <begin position="12"/>
        <end position="66"/>
    </location>
</feature>
<feature type="transmembrane region" description="Helical" evidence="2">
    <location>
        <begin position="241"/>
        <end position="261"/>
    </location>
</feature>
<feature type="transmembrane region" description="Helical" evidence="2">
    <location>
        <begin position="173"/>
        <end position="194"/>
    </location>
</feature>
<dbReference type="GO" id="GO:0003677">
    <property type="term" value="F:DNA binding"/>
    <property type="evidence" value="ECO:0007669"/>
    <property type="project" value="UniProtKB-KW"/>
</dbReference>
<name>A0A1T4Z7A4_9ACTN</name>
<dbReference type="PANTHER" id="PTHR46558">
    <property type="entry name" value="TRACRIPTIONAL REGULATORY PROTEIN-RELATED-RELATED"/>
    <property type="match status" value="1"/>
</dbReference>
<organism evidence="4 5">
    <name type="scientific">Aeromicrobium choanae</name>
    <dbReference type="NCBI Taxonomy" id="1736691"/>
    <lineage>
        <taxon>Bacteria</taxon>
        <taxon>Bacillati</taxon>
        <taxon>Actinomycetota</taxon>
        <taxon>Actinomycetes</taxon>
        <taxon>Propionibacteriales</taxon>
        <taxon>Nocardioidaceae</taxon>
        <taxon>Aeromicrobium</taxon>
    </lineage>
</organism>
<dbReference type="InterPro" id="IPR001387">
    <property type="entry name" value="Cro/C1-type_HTH"/>
</dbReference>
<feature type="transmembrane region" description="Helical" evidence="2">
    <location>
        <begin position="206"/>
        <end position="229"/>
    </location>
</feature>
<feature type="transmembrane region" description="Helical" evidence="2">
    <location>
        <begin position="149"/>
        <end position="167"/>
    </location>
</feature>
<protein>
    <submittedName>
        <fullName evidence="4">Transcriptional regulator, contains XRE-family HTH domain</fullName>
    </submittedName>
</protein>
<evidence type="ECO:0000259" key="3">
    <source>
        <dbReference type="PROSITE" id="PS50943"/>
    </source>
</evidence>
<dbReference type="SMART" id="SM00530">
    <property type="entry name" value="HTH_XRE"/>
    <property type="match status" value="1"/>
</dbReference>
<feature type="transmembrane region" description="Helical" evidence="2">
    <location>
        <begin position="120"/>
        <end position="142"/>
    </location>
</feature>
<dbReference type="RefSeq" id="WP_078700641.1">
    <property type="nucleotide sequence ID" value="NZ_LT796768.1"/>
</dbReference>
<dbReference type="Gene3D" id="1.10.260.40">
    <property type="entry name" value="lambda repressor-like DNA-binding domains"/>
    <property type="match status" value="1"/>
</dbReference>
<dbReference type="PROSITE" id="PS50943">
    <property type="entry name" value="HTH_CROC1"/>
    <property type="match status" value="1"/>
</dbReference>
<dbReference type="EMBL" id="LT796768">
    <property type="protein sequence ID" value="SKB09455.1"/>
    <property type="molecule type" value="Genomic_DNA"/>
</dbReference>
<keyword evidence="2" id="KW-0472">Membrane</keyword>
<dbReference type="Pfam" id="PF01381">
    <property type="entry name" value="HTH_3"/>
    <property type="match status" value="1"/>
</dbReference>
<feature type="transmembrane region" description="Helical" evidence="2">
    <location>
        <begin position="266"/>
        <end position="287"/>
    </location>
</feature>